<dbReference type="InterPro" id="IPR046163">
    <property type="entry name" value="DUF6165"/>
</dbReference>
<protein>
    <submittedName>
        <fullName evidence="1">Uncharacterized protein</fullName>
    </submittedName>
</protein>
<sequence>MSGTVTIEVPAGELIDRLTILDIKAERITDPAQRANVEAERAALQAARERAIPPHPDLPRLSEALRAANEALWDIEDRIRACEAAGDFGAEFVALARAVYRTNDRRAALKREISLALGSRLIEEKSYKPY</sequence>
<reference evidence="1" key="1">
    <citation type="submission" date="2020-12" db="EMBL/GenBank/DDBJ databases">
        <title>Bacterial taxonomy.</title>
        <authorList>
            <person name="Pan X."/>
        </authorList>
    </citation>
    <scope>NUCLEOTIDE SEQUENCE</scope>
    <source>
        <strain evidence="1">M0105</strain>
    </source>
</reference>
<dbReference type="AlphaFoldDB" id="A0A8J7M6I9"/>
<gene>
    <name evidence="1" type="ORF">H0I76_04500</name>
</gene>
<organism evidence="1 2">
    <name type="scientific">Thermohalobaculum xanthum</name>
    <dbReference type="NCBI Taxonomy" id="2753746"/>
    <lineage>
        <taxon>Bacteria</taxon>
        <taxon>Pseudomonadati</taxon>
        <taxon>Pseudomonadota</taxon>
        <taxon>Alphaproteobacteria</taxon>
        <taxon>Rhodobacterales</taxon>
        <taxon>Paracoccaceae</taxon>
        <taxon>Thermohalobaculum</taxon>
    </lineage>
</organism>
<dbReference type="Pfam" id="PF19662">
    <property type="entry name" value="DUF6165"/>
    <property type="match status" value="1"/>
</dbReference>
<name>A0A8J7M6I9_9RHOB</name>
<accession>A0A8J7M6I9</accession>
<dbReference type="Proteomes" id="UP000655420">
    <property type="component" value="Unassembled WGS sequence"/>
</dbReference>
<comment type="caution">
    <text evidence="1">The sequence shown here is derived from an EMBL/GenBank/DDBJ whole genome shotgun (WGS) entry which is preliminary data.</text>
</comment>
<keyword evidence="2" id="KW-1185">Reference proteome</keyword>
<evidence type="ECO:0000313" key="1">
    <source>
        <dbReference type="EMBL" id="MBK0398439.1"/>
    </source>
</evidence>
<dbReference type="RefSeq" id="WP_200607521.1">
    <property type="nucleotide sequence ID" value="NZ_JAEHHL010000001.1"/>
</dbReference>
<proteinExistence type="predicted"/>
<evidence type="ECO:0000313" key="2">
    <source>
        <dbReference type="Proteomes" id="UP000655420"/>
    </source>
</evidence>
<dbReference type="EMBL" id="JAEHHL010000001">
    <property type="protein sequence ID" value="MBK0398439.1"/>
    <property type="molecule type" value="Genomic_DNA"/>
</dbReference>